<dbReference type="GO" id="GO:0016787">
    <property type="term" value="F:hydrolase activity"/>
    <property type="evidence" value="ECO:0007669"/>
    <property type="project" value="UniProtKB-KW"/>
</dbReference>
<proteinExistence type="inferred from homology"/>
<dbReference type="AlphaFoldDB" id="A0A345ZBM0"/>
<keyword evidence="11" id="KW-1185">Reference proteome</keyword>
<evidence type="ECO:0000256" key="4">
    <source>
        <dbReference type="ARBA" id="ARBA00022723"/>
    </source>
</evidence>
<dbReference type="OrthoDB" id="4279at2"/>
<evidence type="ECO:0000313" key="11">
    <source>
        <dbReference type="Proteomes" id="UP000254834"/>
    </source>
</evidence>
<reference evidence="10 11" key="1">
    <citation type="submission" date="2017-12" db="EMBL/GenBank/DDBJ databases">
        <title>Chromulinavorax destructans is a abundant pathogen of dominant heterotrophic picoflagllates.</title>
        <authorList>
            <person name="Deeg C.M."/>
            <person name="Zimmer M."/>
            <person name="Suttle C.A."/>
        </authorList>
    </citation>
    <scope>NUCLEOTIDE SEQUENCE [LARGE SCALE GENOMIC DNA]</scope>
    <source>
        <strain evidence="10 11">SeV1</strain>
    </source>
</reference>
<comment type="catalytic activity">
    <reaction evidence="1">
        <text>inosine + phosphate = alpha-D-ribose 1-phosphate + hypoxanthine</text>
        <dbReference type="Rhea" id="RHEA:27646"/>
        <dbReference type="ChEBI" id="CHEBI:17368"/>
        <dbReference type="ChEBI" id="CHEBI:17596"/>
        <dbReference type="ChEBI" id="CHEBI:43474"/>
        <dbReference type="ChEBI" id="CHEBI:57720"/>
        <dbReference type="EC" id="2.4.2.1"/>
    </reaction>
    <physiologicalReaction direction="left-to-right" evidence="1">
        <dbReference type="Rhea" id="RHEA:27647"/>
    </physiologicalReaction>
</comment>
<keyword evidence="4" id="KW-0479">Metal-binding</keyword>
<dbReference type="EMBL" id="CP025544">
    <property type="protein sequence ID" value="AXK60687.1"/>
    <property type="molecule type" value="Genomic_DNA"/>
</dbReference>
<comment type="catalytic activity">
    <reaction evidence="8">
        <text>adenosine + phosphate = alpha-D-ribose 1-phosphate + adenine</text>
        <dbReference type="Rhea" id="RHEA:27642"/>
        <dbReference type="ChEBI" id="CHEBI:16335"/>
        <dbReference type="ChEBI" id="CHEBI:16708"/>
        <dbReference type="ChEBI" id="CHEBI:43474"/>
        <dbReference type="ChEBI" id="CHEBI:57720"/>
        <dbReference type="EC" id="2.4.2.1"/>
    </reaction>
    <physiologicalReaction direction="left-to-right" evidence="8">
        <dbReference type="Rhea" id="RHEA:27643"/>
    </physiologicalReaction>
</comment>
<evidence type="ECO:0000256" key="2">
    <source>
        <dbReference type="ARBA" id="ARBA00007353"/>
    </source>
</evidence>
<evidence type="ECO:0000256" key="1">
    <source>
        <dbReference type="ARBA" id="ARBA00000553"/>
    </source>
</evidence>
<evidence type="ECO:0000256" key="9">
    <source>
        <dbReference type="ARBA" id="ARBA00049893"/>
    </source>
</evidence>
<comment type="catalytic activity">
    <reaction evidence="7">
        <text>adenosine + H2O + H(+) = inosine + NH4(+)</text>
        <dbReference type="Rhea" id="RHEA:24408"/>
        <dbReference type="ChEBI" id="CHEBI:15377"/>
        <dbReference type="ChEBI" id="CHEBI:15378"/>
        <dbReference type="ChEBI" id="CHEBI:16335"/>
        <dbReference type="ChEBI" id="CHEBI:17596"/>
        <dbReference type="ChEBI" id="CHEBI:28938"/>
        <dbReference type="EC" id="3.5.4.4"/>
    </reaction>
    <physiologicalReaction direction="left-to-right" evidence="7">
        <dbReference type="Rhea" id="RHEA:24409"/>
    </physiologicalReaction>
</comment>
<dbReference type="KEGG" id="cdes:C0J27_02945"/>
<keyword evidence="6" id="KW-0862">Zinc</keyword>
<keyword evidence="3" id="KW-0808">Transferase</keyword>
<evidence type="ECO:0000256" key="8">
    <source>
        <dbReference type="ARBA" id="ARBA00048968"/>
    </source>
</evidence>
<dbReference type="PANTHER" id="PTHR30616:SF2">
    <property type="entry name" value="PURINE NUCLEOSIDE PHOSPHORYLASE LACC1"/>
    <property type="match status" value="1"/>
</dbReference>
<dbReference type="CDD" id="cd16833">
    <property type="entry name" value="YfiH"/>
    <property type="match status" value="1"/>
</dbReference>
<comment type="catalytic activity">
    <reaction evidence="9">
        <text>S-methyl-5'-thioadenosine + phosphate = 5-(methylsulfanyl)-alpha-D-ribose 1-phosphate + adenine</text>
        <dbReference type="Rhea" id="RHEA:11852"/>
        <dbReference type="ChEBI" id="CHEBI:16708"/>
        <dbReference type="ChEBI" id="CHEBI:17509"/>
        <dbReference type="ChEBI" id="CHEBI:43474"/>
        <dbReference type="ChEBI" id="CHEBI:58533"/>
        <dbReference type="EC" id="2.4.2.28"/>
    </reaction>
    <physiologicalReaction direction="left-to-right" evidence="9">
        <dbReference type="Rhea" id="RHEA:11853"/>
    </physiologicalReaction>
</comment>
<dbReference type="InterPro" id="IPR038371">
    <property type="entry name" value="Cu_polyphenol_OxRdtase_sf"/>
</dbReference>
<dbReference type="GO" id="GO:0005507">
    <property type="term" value="F:copper ion binding"/>
    <property type="evidence" value="ECO:0007669"/>
    <property type="project" value="TreeGrafter"/>
</dbReference>
<name>A0A345ZBM0_9BACT</name>
<gene>
    <name evidence="10" type="ORF">C0J27_02945</name>
</gene>
<dbReference type="Pfam" id="PF02578">
    <property type="entry name" value="Cu-oxidase_4"/>
    <property type="match status" value="1"/>
</dbReference>
<evidence type="ECO:0000256" key="6">
    <source>
        <dbReference type="ARBA" id="ARBA00022833"/>
    </source>
</evidence>
<dbReference type="Proteomes" id="UP000254834">
    <property type="component" value="Chromosome"/>
</dbReference>
<dbReference type="InterPro" id="IPR003730">
    <property type="entry name" value="Cu_polyphenol_OxRdtase"/>
</dbReference>
<evidence type="ECO:0008006" key="12">
    <source>
        <dbReference type="Google" id="ProtNLM"/>
    </source>
</evidence>
<protein>
    <recommendedName>
        <fullName evidence="12">Purine nucleoside phosphorylase</fullName>
    </recommendedName>
</protein>
<organism evidence="10 11">
    <name type="scientific">Candidatus Chromulinivorax destructor</name>
    <dbReference type="NCBI Taxonomy" id="2066483"/>
    <lineage>
        <taxon>Bacteria</taxon>
        <taxon>Candidatus Babelota</taxon>
        <taxon>Candidatus Babeliae</taxon>
        <taxon>Candidatus Babeliales</taxon>
        <taxon>Candidatus Chromulinivoraceae</taxon>
        <taxon>Candidatus Chromulinivorax</taxon>
    </lineage>
</organism>
<sequence>MKDCYFMAIHLTEKITIYFGDASQSLATNDIAQKNMTPVLQVIAQQVGAEQMIFVQQNHGVQGVVITGKDSRDQFLEQSGDFIITNKKKYGIGVLTADCLPIVIYDPVTHSAGIVHAGWKGCAANIFAIAIESMLKEFATRTHDLQIYFGPAAGDCCYQVSLDFIDNFKQYGDIQAAFIKKNSKIFFNSTIFTSIIARNLGIKAKNIYTTYNVCTICTTSLCSYRREKEKARRQITLISLH</sequence>
<dbReference type="Gene3D" id="3.60.140.10">
    <property type="entry name" value="CNF1/YfiH-like putative cysteine hydrolases"/>
    <property type="match status" value="1"/>
</dbReference>
<evidence type="ECO:0000256" key="3">
    <source>
        <dbReference type="ARBA" id="ARBA00022679"/>
    </source>
</evidence>
<evidence type="ECO:0000256" key="7">
    <source>
        <dbReference type="ARBA" id="ARBA00047989"/>
    </source>
</evidence>
<dbReference type="SUPFAM" id="SSF64438">
    <property type="entry name" value="CNF1/YfiH-like putative cysteine hydrolases"/>
    <property type="match status" value="1"/>
</dbReference>
<keyword evidence="5" id="KW-0378">Hydrolase</keyword>
<dbReference type="InterPro" id="IPR011324">
    <property type="entry name" value="Cytotoxic_necrot_fac-like_cat"/>
</dbReference>
<dbReference type="GO" id="GO:0017061">
    <property type="term" value="F:S-methyl-5-thioadenosine phosphorylase activity"/>
    <property type="evidence" value="ECO:0007669"/>
    <property type="project" value="UniProtKB-EC"/>
</dbReference>
<accession>A0A345ZBM0</accession>
<evidence type="ECO:0000313" key="10">
    <source>
        <dbReference type="EMBL" id="AXK60687.1"/>
    </source>
</evidence>
<comment type="similarity">
    <text evidence="2">Belongs to the purine nucleoside phosphorylase YfiH/LACC1 family.</text>
</comment>
<dbReference type="PANTHER" id="PTHR30616">
    <property type="entry name" value="UNCHARACTERIZED PROTEIN YFIH"/>
    <property type="match status" value="1"/>
</dbReference>
<evidence type="ECO:0000256" key="5">
    <source>
        <dbReference type="ARBA" id="ARBA00022801"/>
    </source>
</evidence>